<protein>
    <recommendedName>
        <fullName evidence="3 12">Tyrosine--tRNA ligase</fullName>
        <ecNumber evidence="3 12">6.1.1.1</ecNumber>
    </recommendedName>
    <alternativeName>
        <fullName evidence="10 12">Tyrosyl-tRNA synthetase</fullName>
    </alternativeName>
</protein>
<dbReference type="Gene3D" id="1.10.240.10">
    <property type="entry name" value="Tyrosyl-Transfer RNA Synthetase"/>
    <property type="match status" value="2"/>
</dbReference>
<dbReference type="Proteomes" id="UP000887569">
    <property type="component" value="Unplaced"/>
</dbReference>
<dbReference type="GO" id="GO:0005737">
    <property type="term" value="C:cytoplasm"/>
    <property type="evidence" value="ECO:0007669"/>
    <property type="project" value="UniProtKB-SubCell"/>
</dbReference>
<accession>A0A915AEV0</accession>
<dbReference type="WBParaSite" id="PgR006_g221_t06">
    <property type="protein sequence ID" value="PgR006_g221_t06"/>
    <property type="gene ID" value="PgR006_g221"/>
</dbReference>
<keyword evidence="8 12" id="KW-0648">Protein biosynthesis</keyword>
<dbReference type="NCBIfam" id="NF006330">
    <property type="entry name" value="PRK08560.1"/>
    <property type="match status" value="1"/>
</dbReference>
<evidence type="ECO:0000256" key="10">
    <source>
        <dbReference type="ARBA" id="ARBA00033323"/>
    </source>
</evidence>
<evidence type="ECO:0000256" key="6">
    <source>
        <dbReference type="ARBA" id="ARBA00022741"/>
    </source>
</evidence>
<dbReference type="SUPFAM" id="SSF52374">
    <property type="entry name" value="Nucleotidylyl transferase"/>
    <property type="match status" value="2"/>
</dbReference>
<dbReference type="GO" id="GO:0004831">
    <property type="term" value="F:tyrosine-tRNA ligase activity"/>
    <property type="evidence" value="ECO:0007669"/>
    <property type="project" value="UniProtKB-EC"/>
</dbReference>
<dbReference type="InterPro" id="IPR050489">
    <property type="entry name" value="Tyr-tRNA_synthase"/>
</dbReference>
<dbReference type="Pfam" id="PF00579">
    <property type="entry name" value="tRNA-synt_1b"/>
    <property type="match status" value="2"/>
</dbReference>
<dbReference type="PANTHER" id="PTHR46264">
    <property type="entry name" value="TYROSINE-TRNA LIGASE"/>
    <property type="match status" value="1"/>
</dbReference>
<dbReference type="PANTHER" id="PTHR46264:SF4">
    <property type="entry name" value="TYROSINE--TRNA LIGASE, CYTOPLASMIC"/>
    <property type="match status" value="1"/>
</dbReference>
<dbReference type="Gene3D" id="3.40.50.620">
    <property type="entry name" value="HUPs"/>
    <property type="match status" value="2"/>
</dbReference>
<keyword evidence="6 12" id="KW-0547">Nucleotide-binding</keyword>
<keyword evidence="4" id="KW-0963">Cytoplasm</keyword>
<comment type="catalytic activity">
    <reaction evidence="11 12">
        <text>tRNA(Tyr) + L-tyrosine + ATP = L-tyrosyl-tRNA(Tyr) + AMP + diphosphate + H(+)</text>
        <dbReference type="Rhea" id="RHEA:10220"/>
        <dbReference type="Rhea" id="RHEA-COMP:9706"/>
        <dbReference type="Rhea" id="RHEA-COMP:9707"/>
        <dbReference type="ChEBI" id="CHEBI:15378"/>
        <dbReference type="ChEBI" id="CHEBI:30616"/>
        <dbReference type="ChEBI" id="CHEBI:33019"/>
        <dbReference type="ChEBI" id="CHEBI:58315"/>
        <dbReference type="ChEBI" id="CHEBI:78442"/>
        <dbReference type="ChEBI" id="CHEBI:78536"/>
        <dbReference type="ChEBI" id="CHEBI:456215"/>
        <dbReference type="EC" id="6.1.1.1"/>
    </reaction>
</comment>
<dbReference type="AlphaFoldDB" id="A0A915AEV0"/>
<dbReference type="EC" id="6.1.1.1" evidence="3 12"/>
<evidence type="ECO:0000256" key="1">
    <source>
        <dbReference type="ARBA" id="ARBA00004496"/>
    </source>
</evidence>
<dbReference type="PRINTS" id="PR01040">
    <property type="entry name" value="TRNASYNTHTYR"/>
</dbReference>
<keyword evidence="5 12" id="KW-0436">Ligase</keyword>
<evidence type="ECO:0000313" key="14">
    <source>
        <dbReference type="WBParaSite" id="PgR006_g221_t06"/>
    </source>
</evidence>
<name>A0A915AEV0_PARUN</name>
<dbReference type="InterPro" id="IPR014729">
    <property type="entry name" value="Rossmann-like_a/b/a_fold"/>
</dbReference>
<dbReference type="InterPro" id="IPR002305">
    <property type="entry name" value="aa-tRNA-synth_Ic"/>
</dbReference>
<evidence type="ECO:0000256" key="5">
    <source>
        <dbReference type="ARBA" id="ARBA00022598"/>
    </source>
</evidence>
<comment type="subcellular location">
    <subcellularLocation>
        <location evidence="1">Cytoplasm</location>
    </subcellularLocation>
</comment>
<evidence type="ECO:0000256" key="4">
    <source>
        <dbReference type="ARBA" id="ARBA00022490"/>
    </source>
</evidence>
<proteinExistence type="inferred from homology"/>
<dbReference type="InterPro" id="IPR002307">
    <property type="entry name" value="Tyr-tRNA-ligase"/>
</dbReference>
<evidence type="ECO:0000256" key="12">
    <source>
        <dbReference type="RuleBase" id="RU361234"/>
    </source>
</evidence>
<evidence type="ECO:0000313" key="13">
    <source>
        <dbReference type="Proteomes" id="UP000887569"/>
    </source>
</evidence>
<evidence type="ECO:0000256" key="8">
    <source>
        <dbReference type="ARBA" id="ARBA00022917"/>
    </source>
</evidence>
<dbReference type="GO" id="GO:0005524">
    <property type="term" value="F:ATP binding"/>
    <property type="evidence" value="ECO:0007669"/>
    <property type="project" value="UniProtKB-KW"/>
</dbReference>
<evidence type="ECO:0000256" key="11">
    <source>
        <dbReference type="ARBA" id="ARBA00048248"/>
    </source>
</evidence>
<organism evidence="13 14">
    <name type="scientific">Parascaris univalens</name>
    <name type="common">Nematode worm</name>
    <dbReference type="NCBI Taxonomy" id="6257"/>
    <lineage>
        <taxon>Eukaryota</taxon>
        <taxon>Metazoa</taxon>
        <taxon>Ecdysozoa</taxon>
        <taxon>Nematoda</taxon>
        <taxon>Chromadorea</taxon>
        <taxon>Rhabditida</taxon>
        <taxon>Spirurina</taxon>
        <taxon>Ascaridomorpha</taxon>
        <taxon>Ascaridoidea</taxon>
        <taxon>Ascarididae</taxon>
        <taxon>Parascaris</taxon>
    </lineage>
</organism>
<keyword evidence="7 12" id="KW-0067">ATP-binding</keyword>
<comment type="similarity">
    <text evidence="2 12">Belongs to the class-I aminoacyl-tRNA synthetase family.</text>
</comment>
<evidence type="ECO:0000256" key="7">
    <source>
        <dbReference type="ARBA" id="ARBA00022840"/>
    </source>
</evidence>
<reference evidence="14" key="1">
    <citation type="submission" date="2022-11" db="UniProtKB">
        <authorList>
            <consortium name="WormBaseParasite"/>
        </authorList>
    </citation>
    <scope>IDENTIFICATION</scope>
</reference>
<dbReference type="GO" id="GO:0006437">
    <property type="term" value="P:tyrosyl-tRNA aminoacylation"/>
    <property type="evidence" value="ECO:0007669"/>
    <property type="project" value="InterPro"/>
</dbReference>
<evidence type="ECO:0000256" key="2">
    <source>
        <dbReference type="ARBA" id="ARBA00005594"/>
    </source>
</evidence>
<evidence type="ECO:0000256" key="3">
    <source>
        <dbReference type="ARBA" id="ARBA00013160"/>
    </source>
</evidence>
<dbReference type="NCBIfam" id="TIGR00234">
    <property type="entry name" value="tyrS"/>
    <property type="match status" value="1"/>
</dbReference>
<sequence length="752" mass="84486">AAFIYGPLQLLFSGILYTMEAKLLPHKFSLGLIDKSTMTADIDGNVATEDEALSEEALQRRELIIRNLQEVLGLEKITKQLSSGKNIHIYWGTATTGRPHVGYLVPMRKIADFLKAGLKVTVLFADLHAFLDNMKSTWELLENRVIYYEHVIKALLRALDVPIERLHFVKGTSYQLKRDYTSDILRLCSHVSRRDALRAGAEVVKQVESPLLSGLLYPLLQAMDEQYLKVDGQFGGLDQRKIFILAEEQMPKLKLGKRFHLMNPMVPGLQGSKMSSSEEGSKIDLLDGPEVVRAKIAGALCERGVADNGVLAFYEHVLMPLMHPNPVIIEGRPFVDITELRQQYDAGDVSETALKETLTEFLCRVLALVQEQCLTEELEKVLLKAYEHVDSVDYKNASKFERKETSLTEQQTRRYNNIIEEDEIVTGEEYLKERISSGEKLHVVYSVAPKGRFHLGFVKPLLKLRHLQKQCDIAVTIVIADIDAFLDNEKCGWNIREARCVYYEAILEYLLSQLDMKDVNVIRGSAHQLEPDYTLEMYKMASKVTRDDASLLEGSSLATLLSPLYYAIDQYWLKADLVLAGEDMRQYALLAAQMIERQGERPRAQLLVTNLPSMCGGKMSASDAEFHLDPFDTAKQTRQKISRSFCEPCSVNGNVSLQLAKLFIFPLTGTDLLIERSPENGGNIAVRDYAELEGIFVDGSLHPGDLKAAVISSINAFFEPLRTHFASKQSKMLSAAFPSIKGGKKASQPARK</sequence>
<dbReference type="FunFam" id="3.40.50.620:FF:000040">
    <property type="entry name" value="Tyrosine--tRNA ligase"/>
    <property type="match status" value="1"/>
</dbReference>
<keyword evidence="9 12" id="KW-0030">Aminoacyl-tRNA synthetase</keyword>
<evidence type="ECO:0000256" key="9">
    <source>
        <dbReference type="ARBA" id="ARBA00023146"/>
    </source>
</evidence>
<keyword evidence="13" id="KW-1185">Reference proteome</keyword>